<dbReference type="Pfam" id="PF12680">
    <property type="entry name" value="SnoaL_2"/>
    <property type="match status" value="1"/>
</dbReference>
<dbReference type="OrthoDB" id="1450423at2"/>
<accession>A0A1G8VN23</accession>
<proteinExistence type="predicted"/>
<gene>
    <name evidence="2" type="ORF">SAMN05216186_102295</name>
</gene>
<reference evidence="2 3" key="1">
    <citation type="submission" date="2016-10" db="EMBL/GenBank/DDBJ databases">
        <authorList>
            <person name="de Groot N.N."/>
        </authorList>
    </citation>
    <scope>NUCLEOTIDE SEQUENCE [LARGE SCALE GENOMIC DNA]</scope>
    <source>
        <strain evidence="2 3">JCM 21544</strain>
    </source>
</reference>
<organism evidence="2 3">
    <name type="scientific">Pseudomonas indica</name>
    <dbReference type="NCBI Taxonomy" id="137658"/>
    <lineage>
        <taxon>Bacteria</taxon>
        <taxon>Pseudomonadati</taxon>
        <taxon>Pseudomonadota</taxon>
        <taxon>Gammaproteobacteria</taxon>
        <taxon>Pseudomonadales</taxon>
        <taxon>Pseudomonadaceae</taxon>
        <taxon>Pseudomonas</taxon>
    </lineage>
</organism>
<name>A0A1G8VN23_9PSED</name>
<evidence type="ECO:0000313" key="2">
    <source>
        <dbReference type="EMBL" id="SDJ67476.1"/>
    </source>
</evidence>
<dbReference type="Gene3D" id="3.10.450.50">
    <property type="match status" value="1"/>
</dbReference>
<keyword evidence="3" id="KW-1185">Reference proteome</keyword>
<dbReference type="SUPFAM" id="SSF54427">
    <property type="entry name" value="NTF2-like"/>
    <property type="match status" value="1"/>
</dbReference>
<dbReference type="InterPro" id="IPR032710">
    <property type="entry name" value="NTF2-like_dom_sf"/>
</dbReference>
<sequence>MNAADNKRRLQHVFAETANGNGRPFIDCLSDDVRWTIIGSTAWSRTYEGKADVIGNLLKPLGAQLGNRNVIVPLRFIAEDDLVVVEAQGRNTTQAGTPYHNSYCWVCRMSGGRIVEMTEYADTQLIDCVLQSPG</sequence>
<feature type="domain" description="SnoaL-like" evidence="1">
    <location>
        <begin position="12"/>
        <end position="117"/>
    </location>
</feature>
<dbReference type="RefSeq" id="WP_084334854.1">
    <property type="nucleotide sequence ID" value="NZ_CBKZNZ010000012.1"/>
</dbReference>
<dbReference type="InterPro" id="IPR037401">
    <property type="entry name" value="SnoaL-like"/>
</dbReference>
<evidence type="ECO:0000259" key="1">
    <source>
        <dbReference type="Pfam" id="PF12680"/>
    </source>
</evidence>
<dbReference type="AlphaFoldDB" id="A0A1G8VN23"/>
<evidence type="ECO:0000313" key="3">
    <source>
        <dbReference type="Proteomes" id="UP000198706"/>
    </source>
</evidence>
<dbReference type="STRING" id="137658.SAMN05216186_102295"/>
<dbReference type="EMBL" id="FNFD01000002">
    <property type="protein sequence ID" value="SDJ67476.1"/>
    <property type="molecule type" value="Genomic_DNA"/>
</dbReference>
<dbReference type="Proteomes" id="UP000198706">
    <property type="component" value="Unassembled WGS sequence"/>
</dbReference>
<protein>
    <recommendedName>
        <fullName evidence="1">SnoaL-like domain-containing protein</fullName>
    </recommendedName>
</protein>
<dbReference type="PANTHER" id="PTHR41252:SF1">
    <property type="entry name" value="BLR2505 PROTEIN"/>
    <property type="match status" value="1"/>
</dbReference>
<dbReference type="PANTHER" id="PTHR41252">
    <property type="entry name" value="BLR2505 PROTEIN"/>
    <property type="match status" value="1"/>
</dbReference>